<reference evidence="2 3" key="1">
    <citation type="submission" date="2018-06" db="EMBL/GenBank/DDBJ databases">
        <title>Sphaerisporangium craniellae sp. nov., isolated from a marine sponge in the South China Sea.</title>
        <authorList>
            <person name="Li L."/>
        </authorList>
    </citation>
    <scope>NUCLEOTIDE SEQUENCE [LARGE SCALE GENOMIC DNA]</scope>
    <source>
        <strain evidence="2 3">LHW63015</strain>
    </source>
</reference>
<evidence type="ECO:0000313" key="2">
    <source>
        <dbReference type="EMBL" id="RBQ15996.1"/>
    </source>
</evidence>
<dbReference type="EC" id="4.2.1.17" evidence="2"/>
<organism evidence="2 3">
    <name type="scientific">Spongiactinospora rosea</name>
    <dbReference type="NCBI Taxonomy" id="2248750"/>
    <lineage>
        <taxon>Bacteria</taxon>
        <taxon>Bacillati</taxon>
        <taxon>Actinomycetota</taxon>
        <taxon>Actinomycetes</taxon>
        <taxon>Streptosporangiales</taxon>
        <taxon>Streptosporangiaceae</taxon>
        <taxon>Spongiactinospora</taxon>
    </lineage>
</organism>
<evidence type="ECO:0000256" key="1">
    <source>
        <dbReference type="ARBA" id="ARBA00005254"/>
    </source>
</evidence>
<dbReference type="EMBL" id="QMEY01000019">
    <property type="protein sequence ID" value="RBQ15996.1"/>
    <property type="molecule type" value="Genomic_DNA"/>
</dbReference>
<sequence length="271" mass="29413">MNRELTPKMNPTEQETVHYEKRDRLALIRLDRPDVANAIDPPTLQALGESYHRADNDEEVVVVVLHAAGPDFSVGLDPVSFLPTLQARTYSPDGPGRINPFGTTTRLSKPLVAAVQGRVGAMAHELMLAADIRVAASDTGFSQGEVSRGTTPAGGGGLRMPLEVGWGNAMRWILTGEPWDAAEALRLGLVQEVVEPGRQLARAVALAEMIAAHPPLALRETLRVGRLAMEGHAHQVFAELVPALYRLLGTQDFAERLEALREGRDPVYVGR</sequence>
<dbReference type="SUPFAM" id="SSF52096">
    <property type="entry name" value="ClpP/crotonase"/>
    <property type="match status" value="1"/>
</dbReference>
<dbReference type="Gene3D" id="3.90.226.10">
    <property type="entry name" value="2-enoyl-CoA Hydratase, Chain A, domain 1"/>
    <property type="match status" value="1"/>
</dbReference>
<evidence type="ECO:0000313" key="3">
    <source>
        <dbReference type="Proteomes" id="UP000253303"/>
    </source>
</evidence>
<dbReference type="CDD" id="cd06558">
    <property type="entry name" value="crotonase-like"/>
    <property type="match status" value="1"/>
</dbReference>
<dbReference type="PANTHER" id="PTHR43802:SF1">
    <property type="entry name" value="IP11341P-RELATED"/>
    <property type="match status" value="1"/>
</dbReference>
<dbReference type="PANTHER" id="PTHR43802">
    <property type="entry name" value="ENOYL-COA HYDRATASE"/>
    <property type="match status" value="1"/>
</dbReference>
<gene>
    <name evidence="2" type="ORF">DP939_32280</name>
</gene>
<dbReference type="InterPro" id="IPR001753">
    <property type="entry name" value="Enoyl-CoA_hydra/iso"/>
</dbReference>
<proteinExistence type="inferred from homology"/>
<comment type="similarity">
    <text evidence="1">Belongs to the enoyl-CoA hydratase/isomerase family.</text>
</comment>
<dbReference type="Proteomes" id="UP000253303">
    <property type="component" value="Unassembled WGS sequence"/>
</dbReference>
<dbReference type="Pfam" id="PF00378">
    <property type="entry name" value="ECH_1"/>
    <property type="match status" value="1"/>
</dbReference>
<keyword evidence="2" id="KW-0456">Lyase</keyword>
<dbReference type="GO" id="GO:0004300">
    <property type="term" value="F:enoyl-CoA hydratase activity"/>
    <property type="evidence" value="ECO:0007669"/>
    <property type="project" value="UniProtKB-EC"/>
</dbReference>
<dbReference type="InterPro" id="IPR029045">
    <property type="entry name" value="ClpP/crotonase-like_dom_sf"/>
</dbReference>
<comment type="caution">
    <text evidence="2">The sequence shown here is derived from an EMBL/GenBank/DDBJ whole genome shotgun (WGS) entry which is preliminary data.</text>
</comment>
<accession>A0A366LQ27</accession>
<dbReference type="AlphaFoldDB" id="A0A366LQ27"/>
<protein>
    <submittedName>
        <fullName evidence="2">Enoyl-CoA hydratase</fullName>
        <ecNumber evidence="2">4.2.1.17</ecNumber>
    </submittedName>
</protein>
<keyword evidence="3" id="KW-1185">Reference proteome</keyword>
<name>A0A366LQ27_9ACTN</name>